<dbReference type="PROSITE" id="PS51186">
    <property type="entry name" value="GNAT"/>
    <property type="match status" value="1"/>
</dbReference>
<dbReference type="GeneID" id="45622401"/>
<dbReference type="InterPro" id="IPR000182">
    <property type="entry name" value="GNAT_dom"/>
</dbReference>
<evidence type="ECO:0000313" key="3">
    <source>
        <dbReference type="Proteomes" id="UP000027308"/>
    </source>
</evidence>
<dbReference type="GO" id="GO:0016747">
    <property type="term" value="F:acyltransferase activity, transferring groups other than amino-acyl groups"/>
    <property type="evidence" value="ECO:0007669"/>
    <property type="project" value="InterPro"/>
</dbReference>
<dbReference type="RefSeq" id="WP_010211779.1">
    <property type="nucleotide sequence ID" value="NZ_CP007637.1"/>
</dbReference>
<dbReference type="Pfam" id="PF00583">
    <property type="entry name" value="Acetyltransf_1"/>
    <property type="match status" value="1"/>
</dbReference>
<protein>
    <recommendedName>
        <fullName evidence="1">N-acetyltransferase domain-containing protein</fullName>
    </recommendedName>
</protein>
<accession>A0A1N7TZQ7</accession>
<dbReference type="Gene3D" id="3.40.630.30">
    <property type="match status" value="1"/>
</dbReference>
<dbReference type="Proteomes" id="UP000027308">
    <property type="component" value="Chromosome"/>
</dbReference>
<sequence length="158" mass="17409">MTVTIRPLQENDRAPVIAMLKEGVAFKHFLPTAYTQANALLGAALSGVPFTMIKLRAGQTRPHQVTSRAWVAEVNSVPAAFALSLVDANEIEIHLAWTLKALRRTGCMTALIQHEITLNNGQKRIYARCYKKSTWAVSCFQKNGFTLANTGDPVELTL</sequence>
<evidence type="ECO:0000259" key="1">
    <source>
        <dbReference type="PROSITE" id="PS51186"/>
    </source>
</evidence>
<proteinExistence type="predicted"/>
<dbReference type="EMBL" id="CP007637">
    <property type="protein sequence ID" value="AIB35667.1"/>
    <property type="molecule type" value="Genomic_DNA"/>
</dbReference>
<reference evidence="2 3" key="1">
    <citation type="submission" date="2014-05" db="EMBL/GenBank/DDBJ databases">
        <title>Pseudomonas simiae WCS417.</title>
        <authorList>
            <person name="Berendsen R.L."/>
        </authorList>
    </citation>
    <scope>NUCLEOTIDE SEQUENCE [LARGE SCALE GENOMIC DNA]</scope>
    <source>
        <strain evidence="2 3">WCS417</strain>
    </source>
</reference>
<name>A0A1N7TZQ7_9PSED</name>
<evidence type="ECO:0000313" key="2">
    <source>
        <dbReference type="EMBL" id="AIB35667.1"/>
    </source>
</evidence>
<gene>
    <name evidence="2" type="ORF">PS417_08745</name>
</gene>
<feature type="domain" description="N-acetyltransferase" evidence="1">
    <location>
        <begin position="3"/>
        <end position="158"/>
    </location>
</feature>
<dbReference type="InterPro" id="IPR016181">
    <property type="entry name" value="Acyl_CoA_acyltransferase"/>
</dbReference>
<organism evidence="2 3">
    <name type="scientific">Pseudomonas simiae</name>
    <dbReference type="NCBI Taxonomy" id="321846"/>
    <lineage>
        <taxon>Bacteria</taxon>
        <taxon>Pseudomonadati</taxon>
        <taxon>Pseudomonadota</taxon>
        <taxon>Gammaproteobacteria</taxon>
        <taxon>Pseudomonadales</taxon>
        <taxon>Pseudomonadaceae</taxon>
        <taxon>Pseudomonas</taxon>
    </lineage>
</organism>
<dbReference type="SUPFAM" id="SSF55729">
    <property type="entry name" value="Acyl-CoA N-acyltransferases (Nat)"/>
    <property type="match status" value="1"/>
</dbReference>
<dbReference type="AlphaFoldDB" id="A0A1N7TZQ7"/>